<dbReference type="KEGG" id="ccp:CHC_T00008125001"/>
<evidence type="ECO:0000313" key="2">
    <source>
        <dbReference type="Proteomes" id="UP000012073"/>
    </source>
</evidence>
<dbReference type="AlphaFoldDB" id="R7Q1I0"/>
<dbReference type="EMBL" id="HG001495">
    <property type="protein sequence ID" value="CDF32452.1"/>
    <property type="molecule type" value="Genomic_DNA"/>
</dbReference>
<name>R7Q1I0_CHOCR</name>
<organism evidence="1 2">
    <name type="scientific">Chondrus crispus</name>
    <name type="common">Carrageen Irish moss</name>
    <name type="synonym">Polymorpha crispa</name>
    <dbReference type="NCBI Taxonomy" id="2769"/>
    <lineage>
        <taxon>Eukaryota</taxon>
        <taxon>Rhodophyta</taxon>
        <taxon>Florideophyceae</taxon>
        <taxon>Rhodymeniophycidae</taxon>
        <taxon>Gigartinales</taxon>
        <taxon>Gigartinaceae</taxon>
        <taxon>Chondrus</taxon>
    </lineage>
</organism>
<sequence length="30" mass="3603">MRIVLILECGCPVRLAFKRRVVILRMKFIQ</sequence>
<gene>
    <name evidence="1" type="ORF">CHC_T00008125001</name>
</gene>
<dbReference type="Gramene" id="CDF32452">
    <property type="protein sequence ID" value="CDF32452"/>
    <property type="gene ID" value="CHC_T00008125001"/>
</dbReference>
<protein>
    <submittedName>
        <fullName evidence="1">Uncharacterized protein</fullName>
    </submittedName>
</protein>
<keyword evidence="2" id="KW-1185">Reference proteome</keyword>
<evidence type="ECO:0000313" key="1">
    <source>
        <dbReference type="EMBL" id="CDF32452.1"/>
    </source>
</evidence>
<proteinExistence type="predicted"/>
<accession>R7Q1I0</accession>
<dbReference type="RefSeq" id="XP_005712117.1">
    <property type="nucleotide sequence ID" value="XM_005712060.1"/>
</dbReference>
<dbReference type="Proteomes" id="UP000012073">
    <property type="component" value="Unassembled WGS sequence"/>
</dbReference>
<reference evidence="2" key="1">
    <citation type="journal article" date="2013" name="Proc. Natl. Acad. Sci. U.S.A.">
        <title>Genome structure and metabolic features in the red seaweed Chondrus crispus shed light on evolution of the Archaeplastida.</title>
        <authorList>
            <person name="Collen J."/>
            <person name="Porcel B."/>
            <person name="Carre W."/>
            <person name="Ball S.G."/>
            <person name="Chaparro C."/>
            <person name="Tonon T."/>
            <person name="Barbeyron T."/>
            <person name="Michel G."/>
            <person name="Noel B."/>
            <person name="Valentin K."/>
            <person name="Elias M."/>
            <person name="Artiguenave F."/>
            <person name="Arun A."/>
            <person name="Aury J.M."/>
            <person name="Barbosa-Neto J.F."/>
            <person name="Bothwell J.H."/>
            <person name="Bouget F.Y."/>
            <person name="Brillet L."/>
            <person name="Cabello-Hurtado F."/>
            <person name="Capella-Gutierrez S."/>
            <person name="Charrier B."/>
            <person name="Cladiere L."/>
            <person name="Cock J.M."/>
            <person name="Coelho S.M."/>
            <person name="Colleoni C."/>
            <person name="Czjzek M."/>
            <person name="Da Silva C."/>
            <person name="Delage L."/>
            <person name="Denoeud F."/>
            <person name="Deschamps P."/>
            <person name="Dittami S.M."/>
            <person name="Gabaldon T."/>
            <person name="Gachon C.M."/>
            <person name="Groisillier A."/>
            <person name="Herve C."/>
            <person name="Jabbari K."/>
            <person name="Katinka M."/>
            <person name="Kloareg B."/>
            <person name="Kowalczyk N."/>
            <person name="Labadie K."/>
            <person name="Leblanc C."/>
            <person name="Lopez P.J."/>
            <person name="McLachlan D.H."/>
            <person name="Meslet-Cladiere L."/>
            <person name="Moustafa A."/>
            <person name="Nehr Z."/>
            <person name="Nyvall Collen P."/>
            <person name="Panaud O."/>
            <person name="Partensky F."/>
            <person name="Poulain J."/>
            <person name="Rensing S.A."/>
            <person name="Rousvoal S."/>
            <person name="Samson G."/>
            <person name="Symeonidi A."/>
            <person name="Weissenbach J."/>
            <person name="Zambounis A."/>
            <person name="Wincker P."/>
            <person name="Boyen C."/>
        </authorList>
    </citation>
    <scope>NUCLEOTIDE SEQUENCE [LARGE SCALE GENOMIC DNA]</scope>
    <source>
        <strain evidence="2">cv. Stackhouse</strain>
    </source>
</reference>
<dbReference type="GeneID" id="17319826"/>